<reference evidence="1 2" key="1">
    <citation type="submission" date="2015-01" db="EMBL/GenBank/DDBJ databases">
        <title>Evolution of Trichinella species and genotypes.</title>
        <authorList>
            <person name="Korhonen P.K."/>
            <person name="Edoardo P."/>
            <person name="Giuseppe L.R."/>
            <person name="Gasser R.B."/>
        </authorList>
    </citation>
    <scope>NUCLEOTIDE SEQUENCE [LARGE SCALE GENOMIC DNA]</scope>
    <source>
        <strain evidence="1">ISS3</strain>
    </source>
</reference>
<gene>
    <name evidence="1" type="ORF">T01_4306</name>
</gene>
<protein>
    <submittedName>
        <fullName evidence="1">Uncharacterized protein</fullName>
    </submittedName>
</protein>
<name>A0A0V1BKP5_TRISP</name>
<evidence type="ECO:0000313" key="1">
    <source>
        <dbReference type="EMBL" id="KRY37593.1"/>
    </source>
</evidence>
<organism evidence="1 2">
    <name type="scientific">Trichinella spiralis</name>
    <name type="common">Trichina worm</name>
    <dbReference type="NCBI Taxonomy" id="6334"/>
    <lineage>
        <taxon>Eukaryota</taxon>
        <taxon>Metazoa</taxon>
        <taxon>Ecdysozoa</taxon>
        <taxon>Nematoda</taxon>
        <taxon>Enoplea</taxon>
        <taxon>Dorylaimia</taxon>
        <taxon>Trichinellida</taxon>
        <taxon>Trichinellidae</taxon>
        <taxon>Trichinella</taxon>
    </lineage>
</organism>
<evidence type="ECO:0000313" key="2">
    <source>
        <dbReference type="Proteomes" id="UP000054776"/>
    </source>
</evidence>
<accession>A0A0V1BKP5</accession>
<dbReference type="EMBL" id="JYDH01000032">
    <property type="protein sequence ID" value="KRY37593.1"/>
    <property type="molecule type" value="Genomic_DNA"/>
</dbReference>
<dbReference type="Proteomes" id="UP000054776">
    <property type="component" value="Unassembled WGS sequence"/>
</dbReference>
<dbReference type="InParanoid" id="A0A0V1BKP5"/>
<sequence>MIHVEKGREDSIFERWKKINIPTKQIQHSAVNGGVHLQYDERNSGKKKKKRKKETTLKTERLLTLWGTVSPSTSVSVAVGRHRCPPYCRHNVSSYFTDKLTLIGNFLDLQQRLARLRDVCTVYTLFGSAVQHLVDVVIGTM</sequence>
<proteinExistence type="predicted"/>
<keyword evidence="2" id="KW-1185">Reference proteome</keyword>
<comment type="caution">
    <text evidence="1">The sequence shown here is derived from an EMBL/GenBank/DDBJ whole genome shotgun (WGS) entry which is preliminary data.</text>
</comment>
<dbReference type="AlphaFoldDB" id="A0A0V1BKP5"/>